<proteinExistence type="predicted"/>
<sequence length="1005" mass="112603">MTVPVSDRLSQLYVGNDVNVRFDFMFRIFQQEDENGVTIRVKTGTEFEDLDKSLYQVILNPDDMGGYVLFNTAPTNQTYFYIAGQTPVDQLLDITNYDNFYPDAIEKALDKLTAILQEWNHLLDAEKQSRILADIYYDDLAKLRENDIKTYLMSVINQHIDDFNEYKLYIEAKLQEAIKNGTVSALAIVTVESVQDLLQLPRWNGRTVYAKSFWPMQNKGSGNFTFDINRVSENDGGVCINGWVRQLENRVLNPYMFGAYGDLIFTSSEVLAYQSGHDDTEAFKKMLNMNSYVIFTNISKAVSSNKYSTYTFELPHAAYYIKGTLPIRAFTKIDGNNSTIFFDPDEPIDLFKTPRSEMQAAYQVSTGWNTQTISMCEFNDLIIIGNLTRTSTIHAQKCFDAANAYKWKWTNVLIERFQNGISIYPLDTSAWTGGVRIGNFYENVLDSVTIIECVQHFFNGGNVTQATNLTLAGGYVVGKNFVNKFDYFLINYGAGFSCNGFNIAPADDQQLAKALIYDACQGSYYSGGYTEWFNTFFELDMPARMGGFKYDASHTFKYPEHIMFKFKDGVFSKYIYETSTRTVPNKFENGRLYNNYLNHTGIGFGASSELITNFFKYVPQYDFKYGLYGVSGLSNDLVYDVKRFESVDTGFTSRYGIRLINPTNNSIDLSLPLNNQSVMAKVVFLYRPIKNFTHENFKSNVLGFNGTNARISTAEIMVDYGNDWKLAVLEVTSEQTRTGNIVITLPADSQVEIEHVGAYANGFPFMPSYKEYQPLINNPLVENATDVDSGGTFAKGDILRATASINAGAITGSVGDNVVLTQGVYSSRHNGTAAVTLASGVNIVDVSGTDTLKRLGIGAYVEIQQNSVKNKYIVVGRSYINDEFTYNLTFAGNVSISAGNVLFDTNYMQQPTFRALQYFQNNYISRKLSYAGVSIPANSIVSRNIVLSGVKMADTALAATSPSLGTSSRIWAEVTALDQITVYHQNLTGSNITTPVDMIINIKVV</sequence>
<protein>
    <submittedName>
        <fullName evidence="1">Uncharacterized protein</fullName>
    </submittedName>
</protein>
<evidence type="ECO:0000313" key="2">
    <source>
        <dbReference type="Proteomes" id="UP000051322"/>
    </source>
</evidence>
<dbReference type="AlphaFoldDB" id="A0AB73FCS5"/>
<gene>
    <name evidence="1" type="ORF">APD06_05255</name>
</gene>
<name>A0AB73FCS5_ACIBA</name>
<dbReference type="RefSeq" id="WP_057692736.1">
    <property type="nucleotide sequence ID" value="NZ_LLFE01000093.1"/>
</dbReference>
<accession>A0AB73FCS5</accession>
<dbReference type="Proteomes" id="UP000051322">
    <property type="component" value="Unassembled WGS sequence"/>
</dbReference>
<dbReference type="EMBL" id="LLFE01000093">
    <property type="protein sequence ID" value="KQD16637.1"/>
    <property type="molecule type" value="Genomic_DNA"/>
</dbReference>
<comment type="caution">
    <text evidence="1">The sequence shown here is derived from an EMBL/GenBank/DDBJ whole genome shotgun (WGS) entry which is preliminary data.</text>
</comment>
<evidence type="ECO:0000313" key="1">
    <source>
        <dbReference type="EMBL" id="KQD16637.1"/>
    </source>
</evidence>
<reference evidence="1 2" key="1">
    <citation type="submission" date="2015-10" db="EMBL/GenBank/DDBJ databases">
        <title>The utility of whole genome sequencing in characterizing Acinetobacter epidemiology and analyzing hospital outbreaks.</title>
        <authorList>
            <person name="Ozer E.A."/>
            <person name="Fitzpatrick M.A."/>
            <person name="Hauser A.R."/>
        </authorList>
    </citation>
    <scope>NUCLEOTIDE SEQUENCE [LARGE SCALE GENOMIC DNA]</scope>
    <source>
        <strain evidence="1 2">ABBL059</strain>
    </source>
</reference>
<organism evidence="1 2">
    <name type="scientific">Acinetobacter baumannii</name>
    <dbReference type="NCBI Taxonomy" id="470"/>
    <lineage>
        <taxon>Bacteria</taxon>
        <taxon>Pseudomonadati</taxon>
        <taxon>Pseudomonadota</taxon>
        <taxon>Gammaproteobacteria</taxon>
        <taxon>Moraxellales</taxon>
        <taxon>Moraxellaceae</taxon>
        <taxon>Acinetobacter</taxon>
        <taxon>Acinetobacter calcoaceticus/baumannii complex</taxon>
    </lineage>
</organism>